<dbReference type="Pfam" id="PF14031">
    <property type="entry name" value="D-ser_dehydrat"/>
    <property type="match status" value="1"/>
</dbReference>
<evidence type="ECO:0000313" key="5">
    <source>
        <dbReference type="Proteomes" id="UP000435036"/>
    </source>
</evidence>
<reference evidence="4 5" key="1">
    <citation type="submission" date="2019-12" db="EMBL/GenBank/DDBJ databases">
        <authorList>
            <person name="Dong K."/>
        </authorList>
    </citation>
    <scope>NUCLEOTIDE SEQUENCE [LARGE SCALE GENOMIC DNA]</scope>
    <source>
        <strain evidence="4 5">JCM 31225</strain>
    </source>
</reference>
<dbReference type="Pfam" id="PF01168">
    <property type="entry name" value="Ala_racemase_N"/>
    <property type="match status" value="1"/>
</dbReference>
<feature type="domain" description="D-serine dehydratase-like" evidence="3">
    <location>
        <begin position="262"/>
        <end position="354"/>
    </location>
</feature>
<dbReference type="InterPro" id="IPR001608">
    <property type="entry name" value="Ala_racemase_N"/>
</dbReference>
<dbReference type="InterPro" id="IPR026956">
    <property type="entry name" value="D-ser_dehydrat-like_dom"/>
</dbReference>
<name>A0A6N8KZK0_9SPHI</name>
<sequence length="368" mass="41920">MDMMMQSPYVIKNTDQLASPSLLVFPEVVQANIAKILTKVKLDKLRPHIKTIKSKPLIQLLIDAGVRKFKCATLKEASLLLEWEELDILLAYPVVGYQLDQFIQLLVKHPQAKLQCLIDDVATASLLHEKAAQYGLSVSVFIDVNLGMGRTGVAIDQLEEFYEEVKAFDHLEIIGFHGYDGHIREIDLGERTKVVKAVFDRFLAVLKRIEEQAHRKLTCVFGGSNTFPIYSQYPFVECSPGTFMLWDWGYHISLPEQNFGFAAVLFTRIISKPSLNHVCLDLGYKAVASENPIAQRFHIPKHENWRPIMQSEEHLVLEVPAAEWENLAVGTEVYVIPYHICPTVAMYPFYRVVAEEGIRSTWEIAARY</sequence>
<evidence type="ECO:0000256" key="1">
    <source>
        <dbReference type="ARBA" id="ARBA00005323"/>
    </source>
</evidence>
<dbReference type="InterPro" id="IPR051466">
    <property type="entry name" value="D-amino_acid_metab_enzyme"/>
</dbReference>
<dbReference type="AlphaFoldDB" id="A0A6N8KZK0"/>
<dbReference type="SMART" id="SM01119">
    <property type="entry name" value="D-ser_dehydrat"/>
    <property type="match status" value="1"/>
</dbReference>
<dbReference type="Gene3D" id="3.20.20.10">
    <property type="entry name" value="Alanine racemase"/>
    <property type="match status" value="1"/>
</dbReference>
<keyword evidence="2" id="KW-0456">Lyase</keyword>
<dbReference type="Proteomes" id="UP000435036">
    <property type="component" value="Unassembled WGS sequence"/>
</dbReference>
<gene>
    <name evidence="4" type="ORF">GQF63_12885</name>
</gene>
<dbReference type="PANTHER" id="PTHR28004">
    <property type="entry name" value="ZGC:162816-RELATED"/>
    <property type="match status" value="1"/>
</dbReference>
<dbReference type="SUPFAM" id="SSF51419">
    <property type="entry name" value="PLP-binding barrel"/>
    <property type="match status" value="1"/>
</dbReference>
<dbReference type="InterPro" id="IPR042208">
    <property type="entry name" value="D-ser_dehydrat-like_sf"/>
</dbReference>
<proteinExistence type="inferred from homology"/>
<dbReference type="GO" id="GO:0036088">
    <property type="term" value="P:D-serine catabolic process"/>
    <property type="evidence" value="ECO:0007669"/>
    <property type="project" value="TreeGrafter"/>
</dbReference>
<dbReference type="InterPro" id="IPR029066">
    <property type="entry name" value="PLP-binding_barrel"/>
</dbReference>
<protein>
    <submittedName>
        <fullName evidence="4">D-TA family PLP-dependent enzyme</fullName>
    </submittedName>
</protein>
<comment type="caution">
    <text evidence="4">The sequence shown here is derived from an EMBL/GenBank/DDBJ whole genome shotgun (WGS) entry which is preliminary data.</text>
</comment>
<dbReference type="Gene3D" id="2.40.37.20">
    <property type="entry name" value="D-serine dehydratase-like domain"/>
    <property type="match status" value="1"/>
</dbReference>
<dbReference type="EMBL" id="WSQA01000009">
    <property type="protein sequence ID" value="MVZ62923.1"/>
    <property type="molecule type" value="Genomic_DNA"/>
</dbReference>
<evidence type="ECO:0000313" key="4">
    <source>
        <dbReference type="EMBL" id="MVZ62923.1"/>
    </source>
</evidence>
<organism evidence="4 5">
    <name type="scientific">Sphingobacterium humi</name>
    <dbReference type="NCBI Taxonomy" id="1796905"/>
    <lineage>
        <taxon>Bacteria</taxon>
        <taxon>Pseudomonadati</taxon>
        <taxon>Bacteroidota</taxon>
        <taxon>Sphingobacteriia</taxon>
        <taxon>Sphingobacteriales</taxon>
        <taxon>Sphingobacteriaceae</taxon>
        <taxon>Sphingobacterium</taxon>
    </lineage>
</organism>
<dbReference type="GO" id="GO:0008721">
    <property type="term" value="F:D-serine ammonia-lyase activity"/>
    <property type="evidence" value="ECO:0007669"/>
    <property type="project" value="TreeGrafter"/>
</dbReference>
<evidence type="ECO:0000256" key="2">
    <source>
        <dbReference type="ARBA" id="ARBA00023239"/>
    </source>
</evidence>
<accession>A0A6N8KZK0</accession>
<comment type="similarity">
    <text evidence="1">Belongs to the DSD1 family.</text>
</comment>
<keyword evidence="5" id="KW-1185">Reference proteome</keyword>
<dbReference type="PANTHER" id="PTHR28004:SF2">
    <property type="entry name" value="D-SERINE DEHYDRATASE"/>
    <property type="match status" value="1"/>
</dbReference>
<evidence type="ECO:0000259" key="3">
    <source>
        <dbReference type="SMART" id="SM01119"/>
    </source>
</evidence>